<dbReference type="EC" id="3.4.19.12" evidence="7"/>
<keyword evidence="3 7" id="KW-0645">Protease</keyword>
<dbReference type="FunCoup" id="A0A8V1A9M4">
    <property type="interactions" value="1147"/>
</dbReference>
<feature type="compositionally biased region" description="Polar residues" evidence="8">
    <location>
        <begin position="11"/>
        <end position="35"/>
    </location>
</feature>
<evidence type="ECO:0000256" key="7">
    <source>
        <dbReference type="RuleBase" id="RU367139"/>
    </source>
</evidence>
<reference evidence="10" key="2">
    <citation type="submission" date="2025-08" db="UniProtKB">
        <authorList>
            <consortium name="Ensembl"/>
        </authorList>
    </citation>
    <scope>IDENTIFICATION</scope>
    <source>
        <strain evidence="10">broiler</strain>
    </source>
</reference>
<comment type="catalytic activity">
    <reaction evidence="1 7">
        <text>Thiol-dependent hydrolysis of ester, thioester, amide, peptide and isopeptide bonds formed by the C-terminal Gly of ubiquitin (a 76-residue protein attached to proteins as an intracellular targeting signal).</text>
        <dbReference type="EC" id="3.4.19.12"/>
    </reaction>
</comment>
<dbReference type="GO" id="GO:0006508">
    <property type="term" value="P:proteolysis"/>
    <property type="evidence" value="ECO:0007669"/>
    <property type="project" value="UniProtKB-KW"/>
</dbReference>
<feature type="domain" description="MINDY deubiquitinase" evidence="9">
    <location>
        <begin position="119"/>
        <end position="277"/>
    </location>
</feature>
<accession>A0A8V1A9M4</accession>
<dbReference type="InterPro" id="IPR033979">
    <property type="entry name" value="MINDY_domain"/>
</dbReference>
<evidence type="ECO:0007829" key="12">
    <source>
        <dbReference type="PeptideAtlas" id="A0A8V1A9M4"/>
    </source>
</evidence>
<dbReference type="GeneTree" id="ENSGT00390000016607"/>
<evidence type="ECO:0000256" key="3">
    <source>
        <dbReference type="ARBA" id="ARBA00022670"/>
    </source>
</evidence>
<reference evidence="10" key="3">
    <citation type="submission" date="2025-09" db="UniProtKB">
        <authorList>
            <consortium name="Ensembl"/>
        </authorList>
    </citation>
    <scope>IDENTIFICATION</scope>
    <source>
        <strain evidence="10">broiler</strain>
    </source>
</reference>
<dbReference type="Pfam" id="PF04424">
    <property type="entry name" value="MINDY_DUB"/>
    <property type="match status" value="1"/>
</dbReference>
<dbReference type="AlphaFoldDB" id="A0A8V1A9M4"/>
<evidence type="ECO:0000256" key="4">
    <source>
        <dbReference type="ARBA" id="ARBA00022786"/>
    </source>
</evidence>
<evidence type="ECO:0000259" key="9">
    <source>
        <dbReference type="Pfam" id="PF04424"/>
    </source>
</evidence>
<dbReference type="InterPro" id="IPR007518">
    <property type="entry name" value="MINDY"/>
</dbReference>
<dbReference type="Ensembl" id="ENSGALT00010069225.1">
    <property type="protein sequence ID" value="ENSGALP00010042667.1"/>
    <property type="gene ID" value="ENSGALG00010028585.1"/>
</dbReference>
<feature type="compositionally biased region" description="Basic and acidic residues" evidence="8">
    <location>
        <begin position="70"/>
        <end position="82"/>
    </location>
</feature>
<dbReference type="GO" id="GO:0016604">
    <property type="term" value="C:nuclear body"/>
    <property type="evidence" value="ECO:0007669"/>
    <property type="project" value="Ensembl"/>
</dbReference>
<feature type="region of interest" description="Disordered" evidence="8">
    <location>
        <begin position="1"/>
        <end position="115"/>
    </location>
</feature>
<evidence type="ECO:0000313" key="10">
    <source>
        <dbReference type="Ensembl" id="ENSGALP00010042667.1"/>
    </source>
</evidence>
<evidence type="ECO:0000313" key="11">
    <source>
        <dbReference type="Proteomes" id="UP000000539"/>
    </source>
</evidence>
<protein>
    <recommendedName>
        <fullName evidence="7">Ubiquitin carboxyl-terminal hydrolase</fullName>
        <ecNumber evidence="7">3.4.19.12</ecNumber>
    </recommendedName>
</protein>
<evidence type="ECO:0000256" key="6">
    <source>
        <dbReference type="ARBA" id="ARBA00022807"/>
    </source>
</evidence>
<feature type="compositionally biased region" description="Gly residues" evidence="8">
    <location>
        <begin position="293"/>
        <end position="304"/>
    </location>
</feature>
<dbReference type="Proteomes" id="UP000000539">
    <property type="component" value="Chromosome 25"/>
</dbReference>
<evidence type="ECO:0000256" key="2">
    <source>
        <dbReference type="ARBA" id="ARBA00006616"/>
    </source>
</evidence>
<reference evidence="10" key="1">
    <citation type="submission" date="2020-11" db="EMBL/GenBank/DDBJ databases">
        <title>Gallus gallus (Chicken) genome, bGalGal1, GRCg7b, maternal haplotype autosomes + Z &amp; W.</title>
        <authorList>
            <person name="Warren W."/>
            <person name="Formenti G."/>
            <person name="Fedrigo O."/>
            <person name="Haase B."/>
            <person name="Mountcastle J."/>
            <person name="Balacco J."/>
            <person name="Tracey A."/>
            <person name="Schneider V."/>
            <person name="Okimoto R."/>
            <person name="Cheng H."/>
            <person name="Hawken R."/>
            <person name="Howe K."/>
            <person name="Jarvis E.D."/>
        </authorList>
    </citation>
    <scope>NUCLEOTIDE SEQUENCE [LARGE SCALE GENOMIC DNA]</scope>
    <source>
        <strain evidence="10">Broiler</strain>
    </source>
</reference>
<evidence type="ECO:0000256" key="1">
    <source>
        <dbReference type="ARBA" id="ARBA00000707"/>
    </source>
</evidence>
<feature type="region of interest" description="Disordered" evidence="8">
    <location>
        <begin position="283"/>
        <end position="403"/>
    </location>
</feature>
<organism evidence="10 11">
    <name type="scientific">Gallus gallus</name>
    <name type="common">Chicken</name>
    <dbReference type="NCBI Taxonomy" id="9031"/>
    <lineage>
        <taxon>Eukaryota</taxon>
        <taxon>Metazoa</taxon>
        <taxon>Chordata</taxon>
        <taxon>Craniata</taxon>
        <taxon>Vertebrata</taxon>
        <taxon>Euteleostomi</taxon>
        <taxon>Archelosauria</taxon>
        <taxon>Archosauria</taxon>
        <taxon>Dinosauria</taxon>
        <taxon>Saurischia</taxon>
        <taxon>Theropoda</taxon>
        <taxon>Coelurosauria</taxon>
        <taxon>Aves</taxon>
        <taxon>Neognathae</taxon>
        <taxon>Galloanserae</taxon>
        <taxon>Galliformes</taxon>
        <taxon>Phasianidae</taxon>
        <taxon>Phasianinae</taxon>
        <taxon>Gallus</taxon>
    </lineage>
</organism>
<evidence type="ECO:0000256" key="5">
    <source>
        <dbReference type="ARBA" id="ARBA00022801"/>
    </source>
</evidence>
<dbReference type="PANTHER" id="PTHR18063:SF7">
    <property type="entry name" value="UBIQUITIN CARBOXYL-TERMINAL HYDROLASE MINDY-1"/>
    <property type="match status" value="1"/>
</dbReference>
<proteinExistence type="evidence at protein level"/>
<keyword evidence="6 7" id="KW-0788">Thiol protease</keyword>
<dbReference type="GO" id="GO:0036435">
    <property type="term" value="F:K48-linked polyubiquitin modification-dependent protein binding"/>
    <property type="evidence" value="ECO:0007669"/>
    <property type="project" value="UniProtKB-UniRule"/>
</dbReference>
<keyword evidence="12" id="KW-1267">Proteomics identification</keyword>
<comment type="similarity">
    <text evidence="2 7">Belongs to the MINDY deubiquitinase family. FAM63 subfamily.</text>
</comment>
<gene>
    <name evidence="10" type="primary">FAM63A</name>
</gene>
<name>A0A8V1A9M4_CHICK</name>
<keyword evidence="11" id="KW-1185">Reference proteome</keyword>
<feature type="compositionally biased region" description="Low complexity" evidence="8">
    <location>
        <begin position="91"/>
        <end position="110"/>
    </location>
</feature>
<feature type="compositionally biased region" description="Low complexity" evidence="8">
    <location>
        <begin position="336"/>
        <end position="382"/>
    </location>
</feature>
<sequence length="463" mass="48215">MELQSELGAMLTTTGDDAQCSESSPEPCQLPQDTGGSEEGGDVPSASQRSPELQPAVEEEVPHPSTTEDPAEHQESRSRGAQEELPTPGESDASPGGAPQAAAEPPSARSPTREPEPDFYCVKWITWKGERTPIITQSENGPCPLLAIMNILFLQWKVKLPPQKEVVTSDELMAHLGDCILSIKPHEKSEGLQLNFQQNVNDTMMVLPKLSTGLDVNVRFTGVSDFEYTPECIVFDLLNVPLYHGWLVDPQSPEVVRAVGKLSYNQLVEKIITCKHSGDPNLVTEGPPVLAGDGPGLPAGGARGVGEPSQRGRRQLLLRHAVPPQPCPGQRGGRAGAEPAGPGLHDGPIPAAAAGPGPLSTQRPGAGTAAAAGGVPAAAAAAPPGPPAGPSTAGRPPDTGAETAAQTELGLHPPVADPPGTPPSCRDPLQVLGTMWCEMWGWGGPSLHSAGTLPVFPVALTWG</sequence>
<evidence type="ECO:0000256" key="8">
    <source>
        <dbReference type="SAM" id="MobiDB-lite"/>
    </source>
</evidence>
<keyword evidence="4 7" id="KW-0833">Ubl conjugation pathway</keyword>
<dbReference type="PANTHER" id="PTHR18063">
    <property type="entry name" value="NF-E2 INDUCIBLE PROTEIN"/>
    <property type="match status" value="1"/>
</dbReference>
<dbReference type="OrthoDB" id="10261212at2759"/>
<dbReference type="GO" id="GO:0071944">
    <property type="term" value="C:cell periphery"/>
    <property type="evidence" value="ECO:0000318"/>
    <property type="project" value="GO_Central"/>
</dbReference>
<dbReference type="GO" id="GO:0140934">
    <property type="term" value="F:histone deubiquitinase activity"/>
    <property type="evidence" value="ECO:0007669"/>
    <property type="project" value="UniProtKB-UniRule"/>
</dbReference>
<dbReference type="GO" id="GO:0004843">
    <property type="term" value="F:cysteine-type deubiquitinase activity"/>
    <property type="evidence" value="ECO:0007669"/>
    <property type="project" value="UniProtKB-UniRule"/>
</dbReference>
<keyword evidence="5 7" id="KW-0378">Hydrolase</keyword>
<comment type="function">
    <text evidence="7">Hydrolase that can specifically remove 'Lys-48'-linked conjugated ubiquitin from proteins. Has exodeubiquitinase activity and has a preference for long polyubiquitin chains. May play a regulatory role at the level of protein turnover.</text>
</comment>
<dbReference type="GO" id="GO:1990380">
    <property type="term" value="F:K48-linked deubiquitinase activity"/>
    <property type="evidence" value="ECO:0000318"/>
    <property type="project" value="GO_Central"/>
</dbReference>
<dbReference type="GO" id="GO:0016807">
    <property type="term" value="F:cysteine-type carboxypeptidase activity"/>
    <property type="evidence" value="ECO:0000318"/>
    <property type="project" value="GO_Central"/>
</dbReference>